<evidence type="ECO:0000313" key="4">
    <source>
        <dbReference type="EMBL" id="THD09297.1"/>
    </source>
</evidence>
<dbReference type="PANTHER" id="PTHR30005">
    <property type="entry name" value="EXOPOLYPHOSPHATASE"/>
    <property type="match status" value="1"/>
</dbReference>
<dbReference type="InterPro" id="IPR043129">
    <property type="entry name" value="ATPase_NBD"/>
</dbReference>
<dbReference type="EMBL" id="MWQO01000040">
    <property type="protein sequence ID" value="THD09297.1"/>
    <property type="molecule type" value="Genomic_DNA"/>
</dbReference>
<accession>A0A4S3KKF2</accession>
<dbReference type="STRING" id="993689.GCA_002077135_02373"/>
<dbReference type="Gene3D" id="1.10.3210.10">
    <property type="entry name" value="Hypothetical protein af1432"/>
    <property type="match status" value="1"/>
</dbReference>
<dbReference type="InterPro" id="IPR030673">
    <property type="entry name" value="PyroPPase_GppA_Ppx"/>
</dbReference>
<reference evidence="4 5" key="1">
    <citation type="submission" date="2017-02" db="EMBL/GenBank/DDBJ databases">
        <title>Whole genome sequencing of Metallibacterium scheffleri DSM 24874 (T).</title>
        <authorList>
            <person name="Kumar S."/>
            <person name="Patil P."/>
            <person name="Patil P.B."/>
        </authorList>
    </citation>
    <scope>NUCLEOTIDE SEQUENCE [LARGE SCALE GENOMIC DNA]</scope>
    <source>
        <strain evidence="4 5">DSM 24874</strain>
    </source>
</reference>
<gene>
    <name evidence="4" type="ORF">B1806_11220</name>
</gene>
<dbReference type="Pfam" id="PF21447">
    <property type="entry name" value="Ppx-GppA_III"/>
    <property type="match status" value="1"/>
</dbReference>
<dbReference type="PIRSF" id="PIRSF001267">
    <property type="entry name" value="Pyrophosphatase_GppA_Ppx"/>
    <property type="match status" value="1"/>
</dbReference>
<keyword evidence="1" id="KW-0378">Hydrolase</keyword>
<evidence type="ECO:0000259" key="3">
    <source>
        <dbReference type="Pfam" id="PF21447"/>
    </source>
</evidence>
<evidence type="ECO:0000259" key="2">
    <source>
        <dbReference type="Pfam" id="PF02541"/>
    </source>
</evidence>
<dbReference type="Gene3D" id="3.30.420.150">
    <property type="entry name" value="Exopolyphosphatase. Domain 2"/>
    <property type="match status" value="1"/>
</dbReference>
<dbReference type="GO" id="GO:0004309">
    <property type="term" value="F:exopolyphosphatase activity"/>
    <property type="evidence" value="ECO:0007669"/>
    <property type="project" value="TreeGrafter"/>
</dbReference>
<dbReference type="RefSeq" id="WP_081127988.1">
    <property type="nucleotide sequence ID" value="NZ_DAHXOC010000011.1"/>
</dbReference>
<dbReference type="Proteomes" id="UP000307749">
    <property type="component" value="Unassembled WGS sequence"/>
</dbReference>
<dbReference type="AlphaFoldDB" id="A0A4S3KKF2"/>
<sequence length="497" mass="55030">MQEGELLAAVDLGSNSFHMVVARYEHGVPRLIDRLRETTRMAAGLDANGSLDAEHRQRALDCLARFGQRLAGVAPQHVRAVGTNALRQLLHPQEFLRPAERALGQPIEIVSGREEARLIFLGVAHGLPASRQRRLVVDIGGGSSEFIIGHQLEPLHAESIQVGCVASSLRFFPGGKITRKRWQHAHEEIGVLLQQFAMDYRETGWQECFGSSGTIKVIEAVVSGLGLSEHGITLPALVGLREVMLQAGHIDRLRLPGLSEERMPIFPGGAVILETAFENLGLERMLAVETAMRDGIVWDLMGRAAGSDPRRASIQALARRYGVDEAQSARVDSTAQALLQAIDGQWDLGEDAAEWLDWAARVHEIGLAIAHSQHHRHAGYILRHADLPGFSRDEQQLLACIVESHRRKPDKAAFNALPPRLRVFARRITSLLRLAVLMRRARRSEALPPLRLQAQGERLHLALPMAWLEAHPLTITDLDLERALLAELGLKLELERI</sequence>
<dbReference type="SUPFAM" id="SSF109604">
    <property type="entry name" value="HD-domain/PDEase-like"/>
    <property type="match status" value="1"/>
</dbReference>
<keyword evidence="5" id="KW-1185">Reference proteome</keyword>
<evidence type="ECO:0000313" key="5">
    <source>
        <dbReference type="Proteomes" id="UP000307749"/>
    </source>
</evidence>
<dbReference type="FunFam" id="3.30.420.40:FF:000023">
    <property type="entry name" value="Guanosine-5'-triphosphate,3'-diphosphate pyrophosphatase"/>
    <property type="match status" value="1"/>
</dbReference>
<evidence type="ECO:0000256" key="1">
    <source>
        <dbReference type="ARBA" id="ARBA00022801"/>
    </source>
</evidence>
<dbReference type="PANTHER" id="PTHR30005:SF14">
    <property type="entry name" value="EXOPOLYPHOSPHATASE"/>
    <property type="match status" value="1"/>
</dbReference>
<dbReference type="InterPro" id="IPR050273">
    <property type="entry name" value="GppA/Ppx_hydrolase"/>
</dbReference>
<dbReference type="CDD" id="cd24053">
    <property type="entry name" value="ASKHA_NBD_EcPPX-GppA-like"/>
    <property type="match status" value="1"/>
</dbReference>
<dbReference type="SUPFAM" id="SSF53067">
    <property type="entry name" value="Actin-like ATPase domain"/>
    <property type="match status" value="2"/>
</dbReference>
<organism evidence="4 5">
    <name type="scientific">Metallibacterium scheffleri</name>
    <dbReference type="NCBI Taxonomy" id="993689"/>
    <lineage>
        <taxon>Bacteria</taxon>
        <taxon>Pseudomonadati</taxon>
        <taxon>Pseudomonadota</taxon>
        <taxon>Gammaproteobacteria</taxon>
        <taxon>Lysobacterales</taxon>
        <taxon>Rhodanobacteraceae</taxon>
        <taxon>Metallibacterium</taxon>
    </lineage>
</organism>
<dbReference type="InterPro" id="IPR048950">
    <property type="entry name" value="Ppx_GppA_C"/>
</dbReference>
<feature type="domain" description="Ppx/GppA phosphatase C-terminal" evidence="3">
    <location>
        <begin position="310"/>
        <end position="481"/>
    </location>
</feature>
<proteinExistence type="predicted"/>
<name>A0A4S3KKF2_9GAMM</name>
<feature type="domain" description="Ppx/GppA phosphatase N-terminal" evidence="2">
    <location>
        <begin position="20"/>
        <end position="302"/>
    </location>
</feature>
<dbReference type="InterPro" id="IPR003695">
    <property type="entry name" value="Ppx_GppA_N"/>
</dbReference>
<dbReference type="FunFam" id="3.30.420.150:FF:000001">
    <property type="entry name" value="Guanosine-5'-triphosphate,3'-diphosphate pyrophosphatase"/>
    <property type="match status" value="1"/>
</dbReference>
<dbReference type="Gene3D" id="3.30.420.40">
    <property type="match status" value="1"/>
</dbReference>
<dbReference type="Pfam" id="PF02541">
    <property type="entry name" value="Ppx-GppA"/>
    <property type="match status" value="1"/>
</dbReference>
<protein>
    <submittedName>
        <fullName evidence="4">Exopolyphosphatase</fullName>
    </submittedName>
</protein>
<dbReference type="GO" id="GO:0006798">
    <property type="term" value="P:polyphosphate catabolic process"/>
    <property type="evidence" value="ECO:0007669"/>
    <property type="project" value="TreeGrafter"/>
</dbReference>
<comment type="caution">
    <text evidence="4">The sequence shown here is derived from an EMBL/GenBank/DDBJ whole genome shotgun (WGS) entry which is preliminary data.</text>
</comment>
<dbReference type="OrthoDB" id="9793035at2"/>